<comment type="caution">
    <text evidence="3">The sequence shown here is derived from an EMBL/GenBank/DDBJ whole genome shotgun (WGS) entry which is preliminary data.</text>
</comment>
<dbReference type="SUPFAM" id="SSF51126">
    <property type="entry name" value="Pectin lyase-like"/>
    <property type="match status" value="1"/>
</dbReference>
<feature type="compositionally biased region" description="Basic and acidic residues" evidence="1">
    <location>
        <begin position="353"/>
        <end position="363"/>
    </location>
</feature>
<feature type="region of interest" description="Disordered" evidence="1">
    <location>
        <begin position="348"/>
        <end position="375"/>
    </location>
</feature>
<dbReference type="EMBL" id="SIHJ01000001">
    <property type="protein sequence ID" value="TWT36174.1"/>
    <property type="molecule type" value="Genomic_DNA"/>
</dbReference>
<evidence type="ECO:0000313" key="4">
    <source>
        <dbReference type="Proteomes" id="UP000316714"/>
    </source>
</evidence>
<feature type="signal peptide" evidence="2">
    <location>
        <begin position="1"/>
        <end position="28"/>
    </location>
</feature>
<accession>A0A5C5VC28</accession>
<dbReference type="Gene3D" id="2.160.20.10">
    <property type="entry name" value="Single-stranded right-handed beta-helix, Pectin lyase-like"/>
    <property type="match status" value="1"/>
</dbReference>
<keyword evidence="4" id="KW-1185">Reference proteome</keyword>
<feature type="chain" id="PRO_5023051325" evidence="2">
    <location>
        <begin position="29"/>
        <end position="375"/>
    </location>
</feature>
<evidence type="ECO:0000256" key="1">
    <source>
        <dbReference type="SAM" id="MobiDB-lite"/>
    </source>
</evidence>
<organism evidence="3 4">
    <name type="scientific">Posidoniimonas corsicana</name>
    <dbReference type="NCBI Taxonomy" id="1938618"/>
    <lineage>
        <taxon>Bacteria</taxon>
        <taxon>Pseudomonadati</taxon>
        <taxon>Planctomycetota</taxon>
        <taxon>Planctomycetia</taxon>
        <taxon>Pirellulales</taxon>
        <taxon>Lacipirellulaceae</taxon>
        <taxon>Posidoniimonas</taxon>
    </lineage>
</organism>
<dbReference type="InterPro" id="IPR011050">
    <property type="entry name" value="Pectin_lyase_fold/virulence"/>
</dbReference>
<evidence type="ECO:0000313" key="3">
    <source>
        <dbReference type="EMBL" id="TWT36174.1"/>
    </source>
</evidence>
<dbReference type="AlphaFoldDB" id="A0A5C5VC28"/>
<keyword evidence="2" id="KW-0732">Signal</keyword>
<reference evidence="3 4" key="1">
    <citation type="submission" date="2019-02" db="EMBL/GenBank/DDBJ databases">
        <title>Deep-cultivation of Planctomycetes and their phenomic and genomic characterization uncovers novel biology.</title>
        <authorList>
            <person name="Wiegand S."/>
            <person name="Jogler M."/>
            <person name="Boedeker C."/>
            <person name="Pinto D."/>
            <person name="Vollmers J."/>
            <person name="Rivas-Marin E."/>
            <person name="Kohn T."/>
            <person name="Peeters S.H."/>
            <person name="Heuer A."/>
            <person name="Rast P."/>
            <person name="Oberbeckmann S."/>
            <person name="Bunk B."/>
            <person name="Jeske O."/>
            <person name="Meyerdierks A."/>
            <person name="Storesund J.E."/>
            <person name="Kallscheuer N."/>
            <person name="Luecker S."/>
            <person name="Lage O.M."/>
            <person name="Pohl T."/>
            <person name="Merkel B.J."/>
            <person name="Hornburger P."/>
            <person name="Mueller R.-W."/>
            <person name="Bruemmer F."/>
            <person name="Labrenz M."/>
            <person name="Spormann A.M."/>
            <person name="Op Den Camp H."/>
            <person name="Overmann J."/>
            <person name="Amann R."/>
            <person name="Jetten M.S.M."/>
            <person name="Mascher T."/>
            <person name="Medema M.H."/>
            <person name="Devos D.P."/>
            <person name="Kaster A.-K."/>
            <person name="Ovreas L."/>
            <person name="Rohde M."/>
            <person name="Galperin M.Y."/>
            <person name="Jogler C."/>
        </authorList>
    </citation>
    <scope>NUCLEOTIDE SEQUENCE [LARGE SCALE GENOMIC DNA]</scope>
    <source>
        <strain evidence="3 4">KOR34</strain>
    </source>
</reference>
<name>A0A5C5VC28_9BACT</name>
<dbReference type="InterPro" id="IPR012334">
    <property type="entry name" value="Pectin_lyas_fold"/>
</dbReference>
<proteinExistence type="predicted"/>
<sequence length="375" mass="40499" precursor="true">MSPAVIALRPWFTAALITLSCGALVASATEPTFVELDGQLYGAQGDEVGPIGGGEGYTRTVTEGDRTATTLDELLATLQESKAGDVVFVPGDAQIDLTARIYIEKLVLKVPPGVTLASDRGADRDGKTSPGALFTSDALDTPVVIEPQGPGVRITGIRLRGPNTKRYLDHHARARELHGKDFREYYYKLPTSDGVVTKHDRLEVDNCEISGFAHAGVHLRAGVGHHVHHCSIHHCQYQGLGYGVCHDRASSLIERCLFDWNRHSIAGTGRPSCGYVARHNVELGESLSHCFDMHGGHDRGDGTNTAGTRIEIANNTFRSTRLPIKVRGVPEEACDVRHNWFVRHDSPSAAVSAEERTEVHDNAYGEPASLSANGG</sequence>
<evidence type="ECO:0000256" key="2">
    <source>
        <dbReference type="SAM" id="SignalP"/>
    </source>
</evidence>
<dbReference type="RefSeq" id="WP_197531167.1">
    <property type="nucleotide sequence ID" value="NZ_SIHJ01000001.1"/>
</dbReference>
<dbReference type="Proteomes" id="UP000316714">
    <property type="component" value="Unassembled WGS sequence"/>
</dbReference>
<protein>
    <submittedName>
        <fullName evidence="3">Uncharacterized protein</fullName>
    </submittedName>
</protein>
<gene>
    <name evidence="3" type="ORF">KOR34_10750</name>
</gene>